<feature type="transmembrane region" description="Helical" evidence="1">
    <location>
        <begin position="45"/>
        <end position="63"/>
    </location>
</feature>
<dbReference type="Proteomes" id="UP001217089">
    <property type="component" value="Unassembled WGS sequence"/>
</dbReference>
<feature type="transmembrane region" description="Helical" evidence="1">
    <location>
        <begin position="13"/>
        <end position="33"/>
    </location>
</feature>
<keyword evidence="1" id="KW-1133">Transmembrane helix</keyword>
<evidence type="ECO:0000256" key="1">
    <source>
        <dbReference type="SAM" id="Phobius"/>
    </source>
</evidence>
<evidence type="ECO:0000313" key="2">
    <source>
        <dbReference type="EMBL" id="KAJ8303237.1"/>
    </source>
</evidence>
<name>A0ABQ9EI64_TEGGR</name>
<evidence type="ECO:0000313" key="3">
    <source>
        <dbReference type="Proteomes" id="UP001217089"/>
    </source>
</evidence>
<reference evidence="2 3" key="1">
    <citation type="submission" date="2022-12" db="EMBL/GenBank/DDBJ databases">
        <title>Chromosome-level genome of Tegillarca granosa.</title>
        <authorList>
            <person name="Kim J."/>
        </authorList>
    </citation>
    <scope>NUCLEOTIDE SEQUENCE [LARGE SCALE GENOMIC DNA]</scope>
    <source>
        <strain evidence="2">Teg-2019</strain>
        <tissue evidence="2">Adductor muscle</tissue>
    </source>
</reference>
<keyword evidence="1" id="KW-0812">Transmembrane</keyword>
<comment type="caution">
    <text evidence="2">The sequence shown here is derived from an EMBL/GenBank/DDBJ whole genome shotgun (WGS) entry which is preliminary data.</text>
</comment>
<sequence>MYKLCVLKICGKYVYNGHSMLNLLTFLLFVIFFENEMIFKKKYYLLLFDCKYVSIIHVWLLYYRARINTIFFCMNELFRDHKLIYDLIVMSCCSYVSDYRMNSNCNIVI</sequence>
<gene>
    <name evidence="2" type="ORF">KUTeg_019633</name>
</gene>
<proteinExistence type="predicted"/>
<accession>A0ABQ9EI64</accession>
<organism evidence="2 3">
    <name type="scientific">Tegillarca granosa</name>
    <name type="common">Malaysian cockle</name>
    <name type="synonym">Anadara granosa</name>
    <dbReference type="NCBI Taxonomy" id="220873"/>
    <lineage>
        <taxon>Eukaryota</taxon>
        <taxon>Metazoa</taxon>
        <taxon>Spiralia</taxon>
        <taxon>Lophotrochozoa</taxon>
        <taxon>Mollusca</taxon>
        <taxon>Bivalvia</taxon>
        <taxon>Autobranchia</taxon>
        <taxon>Pteriomorphia</taxon>
        <taxon>Arcoida</taxon>
        <taxon>Arcoidea</taxon>
        <taxon>Arcidae</taxon>
        <taxon>Tegillarca</taxon>
    </lineage>
</organism>
<dbReference type="EMBL" id="JARBDR010000917">
    <property type="protein sequence ID" value="KAJ8303237.1"/>
    <property type="molecule type" value="Genomic_DNA"/>
</dbReference>
<protein>
    <submittedName>
        <fullName evidence="2">Uncharacterized protein</fullName>
    </submittedName>
</protein>
<keyword evidence="1" id="KW-0472">Membrane</keyword>
<keyword evidence="3" id="KW-1185">Reference proteome</keyword>